<keyword evidence="1" id="KW-0472">Membrane</keyword>
<reference evidence="3" key="1">
    <citation type="submission" date="2016-11" db="UniProtKB">
        <authorList>
            <consortium name="WormBaseParasite"/>
        </authorList>
    </citation>
    <scope>IDENTIFICATION</scope>
</reference>
<dbReference type="PROSITE" id="PS51257">
    <property type="entry name" value="PROKAR_LIPOPROTEIN"/>
    <property type="match status" value="1"/>
</dbReference>
<keyword evidence="1" id="KW-1133">Transmembrane helix</keyword>
<sequence>MGKKIFITVIFSYISLPLLISGLCLFINFTIACFSVCSIHFGILIRVLIYYNTKCIGSLYISGFGFYYFSLCFLLNLWYYIVNNNYVKNNELLPNSIRACIIGKSGCGKTNLLMNLLLQDYLDYNNLYIFSKSFTPTVKNYDDSELVPDPSEIDSNLKTLIILMILFESYYTRGRHNNIDCFYISRNYIKLPKNTIRENTNFFIIFPQDYQYLSYIYRDHCNELDKKEFIDLCNDIWNDKYNKTIYRLCLSAEIDLINLSLCLVRLVLIFKSITIQENKMVLVIHFNNITVLFLSFATFDLLGISRFKVNISKNKLYCGIPHIKYCWKPLLFRLIIKIWQLVFKKYFMFQLSFLQNYCSPILKIQVLFKRMRRCMWLSEIKYSSSNTPVNTNARHADKLRLRVLWLKRGYHHLIQREKIYLLVKVVFHQVNFIYGHFSYVLYKYVIRSDSCFEVTRPYLEGIYVKGQPQNIAKLDRNYKQLRLKAFRKQINSCSFLFPCLYIHIFLVNIRCFFKRFIPRITTDIFKINKQISNLLNKYYFIHNNFPIVDIQIVFTSIIGIHASANFRGFRLFYIFNLKACSGIHLKYGQKYLKITNLVLVILILNNSSCFITALLNIVQLVI</sequence>
<dbReference type="SUPFAM" id="SSF52540">
    <property type="entry name" value="P-loop containing nucleoside triphosphate hydrolases"/>
    <property type="match status" value="1"/>
</dbReference>
<feature type="transmembrane region" description="Helical" evidence="1">
    <location>
        <begin position="594"/>
        <end position="618"/>
    </location>
</feature>
<dbReference type="WBParaSite" id="Hba_05293">
    <property type="protein sequence ID" value="Hba_05293"/>
    <property type="gene ID" value="Hba_05293"/>
</dbReference>
<name>A0A1I7WJT8_HETBA</name>
<dbReference type="AlphaFoldDB" id="A0A1I7WJT8"/>
<feature type="transmembrane region" description="Helical" evidence="1">
    <location>
        <begin position="58"/>
        <end position="81"/>
    </location>
</feature>
<keyword evidence="2" id="KW-1185">Reference proteome</keyword>
<dbReference type="Proteomes" id="UP000095283">
    <property type="component" value="Unplaced"/>
</dbReference>
<feature type="transmembrane region" description="Helical" evidence="1">
    <location>
        <begin position="495"/>
        <end position="513"/>
    </location>
</feature>
<organism evidence="2 3">
    <name type="scientific">Heterorhabditis bacteriophora</name>
    <name type="common">Entomopathogenic nematode worm</name>
    <dbReference type="NCBI Taxonomy" id="37862"/>
    <lineage>
        <taxon>Eukaryota</taxon>
        <taxon>Metazoa</taxon>
        <taxon>Ecdysozoa</taxon>
        <taxon>Nematoda</taxon>
        <taxon>Chromadorea</taxon>
        <taxon>Rhabditida</taxon>
        <taxon>Rhabditina</taxon>
        <taxon>Rhabditomorpha</taxon>
        <taxon>Strongyloidea</taxon>
        <taxon>Heterorhabditidae</taxon>
        <taxon>Heterorhabditis</taxon>
    </lineage>
</organism>
<proteinExistence type="predicted"/>
<keyword evidence="1" id="KW-0812">Transmembrane</keyword>
<dbReference type="InterPro" id="IPR027417">
    <property type="entry name" value="P-loop_NTPase"/>
</dbReference>
<evidence type="ECO:0000313" key="3">
    <source>
        <dbReference type="WBParaSite" id="Hba_05293"/>
    </source>
</evidence>
<protein>
    <submittedName>
        <fullName evidence="3">G domain-containing protein</fullName>
    </submittedName>
</protein>
<feature type="transmembrane region" description="Helical" evidence="1">
    <location>
        <begin position="280"/>
        <end position="304"/>
    </location>
</feature>
<evidence type="ECO:0000313" key="2">
    <source>
        <dbReference type="Proteomes" id="UP000095283"/>
    </source>
</evidence>
<feature type="transmembrane region" description="Helical" evidence="1">
    <location>
        <begin position="29"/>
        <end position="51"/>
    </location>
</feature>
<feature type="transmembrane region" description="Helical" evidence="1">
    <location>
        <begin position="5"/>
        <end position="23"/>
    </location>
</feature>
<accession>A0A1I7WJT8</accession>
<evidence type="ECO:0000256" key="1">
    <source>
        <dbReference type="SAM" id="Phobius"/>
    </source>
</evidence>